<name>A0A0M0K7L9_9EUKA</name>
<organism evidence="1 2">
    <name type="scientific">Chrysochromulina tobinii</name>
    <dbReference type="NCBI Taxonomy" id="1460289"/>
    <lineage>
        <taxon>Eukaryota</taxon>
        <taxon>Haptista</taxon>
        <taxon>Haptophyta</taxon>
        <taxon>Prymnesiophyceae</taxon>
        <taxon>Prymnesiales</taxon>
        <taxon>Chrysochromulinaceae</taxon>
        <taxon>Chrysochromulina</taxon>
    </lineage>
</organism>
<evidence type="ECO:0000313" key="2">
    <source>
        <dbReference type="Proteomes" id="UP000037460"/>
    </source>
</evidence>
<protein>
    <submittedName>
        <fullName evidence="1">Uncharacterized protein</fullName>
    </submittedName>
</protein>
<keyword evidence="2" id="KW-1185">Reference proteome</keyword>
<dbReference type="AlphaFoldDB" id="A0A0M0K7L9"/>
<accession>A0A0M0K7L9</accession>
<gene>
    <name evidence="1" type="ORF">Ctob_013242</name>
</gene>
<dbReference type="EMBL" id="JWZX01001086">
    <property type="protein sequence ID" value="KOO34799.1"/>
    <property type="molecule type" value="Genomic_DNA"/>
</dbReference>
<reference evidence="2" key="1">
    <citation type="journal article" date="2015" name="PLoS Genet.">
        <title>Genome Sequence and Transcriptome Analyses of Chrysochromulina tobin: Metabolic Tools for Enhanced Algal Fitness in the Prominent Order Prymnesiales (Haptophyceae).</title>
        <authorList>
            <person name="Hovde B.T."/>
            <person name="Deodato C.R."/>
            <person name="Hunsperger H.M."/>
            <person name="Ryken S.A."/>
            <person name="Yost W."/>
            <person name="Jha R.K."/>
            <person name="Patterson J."/>
            <person name="Monnat R.J. Jr."/>
            <person name="Barlow S.B."/>
            <person name="Starkenburg S.R."/>
            <person name="Cattolico R.A."/>
        </authorList>
    </citation>
    <scope>NUCLEOTIDE SEQUENCE</scope>
    <source>
        <strain evidence="2">CCMP291</strain>
    </source>
</reference>
<comment type="caution">
    <text evidence="1">The sequence shown here is derived from an EMBL/GenBank/DDBJ whole genome shotgun (WGS) entry which is preliminary data.</text>
</comment>
<dbReference type="Proteomes" id="UP000037460">
    <property type="component" value="Unassembled WGS sequence"/>
</dbReference>
<evidence type="ECO:0000313" key="1">
    <source>
        <dbReference type="EMBL" id="KOO34799.1"/>
    </source>
</evidence>
<sequence>MGDAMRRRRRATMRARRVGARLAHARGHRCAHTTVKSNRARYREGRAHRDTRVCSLPAENIGNRGNSREERWNKLAELCTWYYRVTGNTVTVPVFRVVHHRRTRRCLAVEFGCEVGSRVRTEPASPMPCMPISFGRVPSFPWQSHRYRLSGETCLDGRCRAPARAGRPSPSRCRGPPRPISAVTRVSRLACAPQGVCVSPKSTLSATESRDVHYARPSPPPHQSAAVAAARTCVGLEGKARASSRARGVSSPLVHESWTREEGRALTVTICDPPLQGRER</sequence>
<proteinExistence type="predicted"/>